<sequence length="125" mass="14069">MEVTAAEESGRLGDAMLVGFFINFLSLALKEATFVCGLGILATLMGTKMLRFFSQYWMECLLVIRELTREAEDAELMLDLDAWSSVLGDEDDVDANELGELETLLWFIDAFKAYPIEPFSKLIEV</sequence>
<evidence type="ECO:0000313" key="3">
    <source>
        <dbReference type="Proteomes" id="UP000774326"/>
    </source>
</evidence>
<dbReference type="Proteomes" id="UP000774326">
    <property type="component" value="Unassembled WGS sequence"/>
</dbReference>
<keyword evidence="1" id="KW-1133">Transmembrane helix</keyword>
<reference evidence="2" key="1">
    <citation type="journal article" date="2021" name="Open Biol.">
        <title>Shared evolutionary footprints suggest mitochondrial oxidative damage underlies multiple complex I losses in fungi.</title>
        <authorList>
            <person name="Schikora-Tamarit M.A."/>
            <person name="Marcet-Houben M."/>
            <person name="Nosek J."/>
            <person name="Gabaldon T."/>
        </authorList>
    </citation>
    <scope>NUCLEOTIDE SEQUENCE</scope>
    <source>
        <strain evidence="2">CBS2887</strain>
    </source>
</reference>
<keyword evidence="1" id="KW-0472">Membrane</keyword>
<dbReference type="EMBL" id="JAEUBG010000154">
    <property type="protein sequence ID" value="KAH3688792.1"/>
    <property type="molecule type" value="Genomic_DNA"/>
</dbReference>
<keyword evidence="3" id="KW-1185">Reference proteome</keyword>
<evidence type="ECO:0000313" key="2">
    <source>
        <dbReference type="EMBL" id="KAH3688792.1"/>
    </source>
</evidence>
<evidence type="ECO:0000256" key="1">
    <source>
        <dbReference type="SAM" id="Phobius"/>
    </source>
</evidence>
<organism evidence="2 3">
    <name type="scientific">Wickerhamomyces pijperi</name>
    <name type="common">Yeast</name>
    <name type="synonym">Pichia pijperi</name>
    <dbReference type="NCBI Taxonomy" id="599730"/>
    <lineage>
        <taxon>Eukaryota</taxon>
        <taxon>Fungi</taxon>
        <taxon>Dikarya</taxon>
        <taxon>Ascomycota</taxon>
        <taxon>Saccharomycotina</taxon>
        <taxon>Saccharomycetes</taxon>
        <taxon>Phaffomycetales</taxon>
        <taxon>Wickerhamomycetaceae</taxon>
        <taxon>Wickerhamomyces</taxon>
    </lineage>
</organism>
<name>A0A9P8QE43_WICPI</name>
<reference evidence="2" key="2">
    <citation type="submission" date="2021-01" db="EMBL/GenBank/DDBJ databases">
        <authorList>
            <person name="Schikora-Tamarit M.A."/>
        </authorList>
    </citation>
    <scope>NUCLEOTIDE SEQUENCE</scope>
    <source>
        <strain evidence="2">CBS2887</strain>
    </source>
</reference>
<dbReference type="AlphaFoldDB" id="A0A9P8QE43"/>
<protein>
    <submittedName>
        <fullName evidence="2">Uncharacterized protein</fullName>
    </submittedName>
</protein>
<gene>
    <name evidence="2" type="ORF">WICPIJ_000236</name>
</gene>
<comment type="caution">
    <text evidence="2">The sequence shown here is derived from an EMBL/GenBank/DDBJ whole genome shotgun (WGS) entry which is preliminary data.</text>
</comment>
<proteinExistence type="predicted"/>
<keyword evidence="1" id="KW-0812">Transmembrane</keyword>
<feature type="transmembrane region" description="Helical" evidence="1">
    <location>
        <begin position="20"/>
        <end position="44"/>
    </location>
</feature>
<accession>A0A9P8QE43</accession>